<sequence length="273" mass="28884">MADISDVINTLGSLAGAAMYPNGNTQPSVVNTAVVVRSGWPVAQQLKALMAAGDVMVTIYGMPGMGKNTTRFLGDDDAQATIPAPNLAITISGNQVTIGGAIKAGEAATLKVNYQPYSYAIQASDTVNTIAAALAALIPQATVNGAVITLSAVFDIKAAISVPVAVQQEIGRQAQVFMIVIWAPTEPLRDAAARALELSFKQQPRIVMPDNTWARLLMRGVTQTDGSEKQQIYRRNLLYEVEYALTETVIENTVTHLGVNIAPANGASFNVNI</sequence>
<reference evidence="1" key="1">
    <citation type="submission" date="2022-01" db="EMBL/GenBank/DDBJ databases">
        <title>Genome sequence and assembly of Parabukholderia sp. RG36.</title>
        <authorList>
            <person name="Chhetri G."/>
        </authorList>
    </citation>
    <scope>NUCLEOTIDE SEQUENCE</scope>
    <source>
        <strain evidence="1">RG36</strain>
    </source>
</reference>
<organism evidence="1 2">
    <name type="scientific">Paraburkholderia tagetis</name>
    <dbReference type="NCBI Taxonomy" id="2913261"/>
    <lineage>
        <taxon>Bacteria</taxon>
        <taxon>Pseudomonadati</taxon>
        <taxon>Pseudomonadota</taxon>
        <taxon>Betaproteobacteria</taxon>
        <taxon>Burkholderiales</taxon>
        <taxon>Burkholderiaceae</taxon>
        <taxon>Paraburkholderia</taxon>
    </lineage>
</organism>
<accession>A0A9X1UFS9</accession>
<gene>
    <name evidence="1" type="ORF">L5014_02685</name>
</gene>
<protein>
    <submittedName>
        <fullName evidence="1">Uncharacterized protein</fullName>
    </submittedName>
</protein>
<evidence type="ECO:0000313" key="1">
    <source>
        <dbReference type="EMBL" id="MCG5072278.1"/>
    </source>
</evidence>
<dbReference type="AlphaFoldDB" id="A0A9X1UFS9"/>
<keyword evidence="2" id="KW-1185">Reference proteome</keyword>
<dbReference type="RefSeq" id="WP_238462029.1">
    <property type="nucleotide sequence ID" value="NZ_JAKLJA010000001.1"/>
</dbReference>
<proteinExistence type="predicted"/>
<comment type="caution">
    <text evidence="1">The sequence shown here is derived from an EMBL/GenBank/DDBJ whole genome shotgun (WGS) entry which is preliminary data.</text>
</comment>
<name>A0A9X1UFS9_9BURK</name>
<dbReference type="Proteomes" id="UP001139308">
    <property type="component" value="Unassembled WGS sequence"/>
</dbReference>
<dbReference type="EMBL" id="JAKLJA010000001">
    <property type="protein sequence ID" value="MCG5072278.1"/>
    <property type="molecule type" value="Genomic_DNA"/>
</dbReference>
<evidence type="ECO:0000313" key="2">
    <source>
        <dbReference type="Proteomes" id="UP001139308"/>
    </source>
</evidence>